<dbReference type="InterPro" id="IPR009057">
    <property type="entry name" value="Homeodomain-like_sf"/>
</dbReference>
<evidence type="ECO:0000313" key="7">
    <source>
        <dbReference type="Proteomes" id="UP000183413"/>
    </source>
</evidence>
<dbReference type="InParanoid" id="A0A1I5QW97"/>
<dbReference type="PANTHER" id="PTHR30055:SF234">
    <property type="entry name" value="HTH-TYPE TRANSCRIPTIONAL REGULATOR BETI"/>
    <property type="match status" value="1"/>
</dbReference>
<keyword evidence="2 4" id="KW-0238">DNA-binding</keyword>
<dbReference type="AlphaFoldDB" id="A0A1I5QW97"/>
<evidence type="ECO:0000256" key="4">
    <source>
        <dbReference type="PROSITE-ProRule" id="PRU00335"/>
    </source>
</evidence>
<organism evidence="6 7">
    <name type="scientific">Actinomadura madurae</name>
    <dbReference type="NCBI Taxonomy" id="1993"/>
    <lineage>
        <taxon>Bacteria</taxon>
        <taxon>Bacillati</taxon>
        <taxon>Actinomycetota</taxon>
        <taxon>Actinomycetes</taxon>
        <taxon>Streptosporangiales</taxon>
        <taxon>Thermomonosporaceae</taxon>
        <taxon>Actinomadura</taxon>
    </lineage>
</organism>
<dbReference type="InterPro" id="IPR050109">
    <property type="entry name" value="HTH-type_TetR-like_transc_reg"/>
</dbReference>
<dbReference type="PANTHER" id="PTHR30055">
    <property type="entry name" value="HTH-TYPE TRANSCRIPTIONAL REGULATOR RUTR"/>
    <property type="match status" value="1"/>
</dbReference>
<dbReference type="Pfam" id="PF00440">
    <property type="entry name" value="TetR_N"/>
    <property type="match status" value="1"/>
</dbReference>
<dbReference type="Pfam" id="PF17933">
    <property type="entry name" value="TetR_C_25"/>
    <property type="match status" value="1"/>
</dbReference>
<dbReference type="InterPro" id="IPR041484">
    <property type="entry name" value="TetR_C_25"/>
</dbReference>
<dbReference type="EMBL" id="FOVH01000014">
    <property type="protein sequence ID" value="SFP50492.1"/>
    <property type="molecule type" value="Genomic_DNA"/>
</dbReference>
<dbReference type="eggNOG" id="COG1309">
    <property type="taxonomic scope" value="Bacteria"/>
</dbReference>
<keyword evidence="1" id="KW-0805">Transcription regulation</keyword>
<dbReference type="SUPFAM" id="SSF46689">
    <property type="entry name" value="Homeodomain-like"/>
    <property type="match status" value="1"/>
</dbReference>
<proteinExistence type="predicted"/>
<feature type="domain" description="HTH tetR-type" evidence="5">
    <location>
        <begin position="10"/>
        <end position="70"/>
    </location>
</feature>
<evidence type="ECO:0000256" key="1">
    <source>
        <dbReference type="ARBA" id="ARBA00023015"/>
    </source>
</evidence>
<dbReference type="PROSITE" id="PS50977">
    <property type="entry name" value="HTH_TETR_2"/>
    <property type="match status" value="1"/>
</dbReference>
<dbReference type="GO" id="GO:0000976">
    <property type="term" value="F:transcription cis-regulatory region binding"/>
    <property type="evidence" value="ECO:0007669"/>
    <property type="project" value="TreeGrafter"/>
</dbReference>
<sequence>MAPSERAEDLTGRARIRDAALAEFAEHGVKGATIRGIAKAAGVSPALVQHHYGTKEALREACDAHVIEVIRETKSEALRGGMASPNFLSIAMRTALPIQRYVARALTDGSAAAAALFDDAVEYSEEVLERGAPGIDKPRTDDVHGYATVMTGMNFGLIVLHEHMSRALGADILTGDGYPRMALAMLDVLTDSLISPELAAQTRAALKALPAAGGQSPREEDR</sequence>
<reference evidence="6 7" key="1">
    <citation type="submission" date="2016-10" db="EMBL/GenBank/DDBJ databases">
        <authorList>
            <person name="de Groot N.N."/>
        </authorList>
    </citation>
    <scope>NUCLEOTIDE SEQUENCE [LARGE SCALE GENOMIC DNA]</scope>
    <source>
        <strain evidence="6 7">DSM 43067</strain>
    </source>
</reference>
<accession>A0A1I5QW97</accession>
<protein>
    <submittedName>
        <fullName evidence="6">DNA-binding transcriptional regulator, AcrR family</fullName>
    </submittedName>
</protein>
<dbReference type="Proteomes" id="UP000183413">
    <property type="component" value="Unassembled WGS sequence"/>
</dbReference>
<dbReference type="PRINTS" id="PR00455">
    <property type="entry name" value="HTHTETR"/>
</dbReference>
<dbReference type="GO" id="GO:0003700">
    <property type="term" value="F:DNA-binding transcription factor activity"/>
    <property type="evidence" value="ECO:0007669"/>
    <property type="project" value="TreeGrafter"/>
</dbReference>
<gene>
    <name evidence="6" type="ORF">SAMN04489713_114293</name>
</gene>
<evidence type="ECO:0000259" key="5">
    <source>
        <dbReference type="PROSITE" id="PS50977"/>
    </source>
</evidence>
<evidence type="ECO:0000313" key="6">
    <source>
        <dbReference type="EMBL" id="SFP50492.1"/>
    </source>
</evidence>
<keyword evidence="3" id="KW-0804">Transcription</keyword>
<evidence type="ECO:0000256" key="3">
    <source>
        <dbReference type="ARBA" id="ARBA00023163"/>
    </source>
</evidence>
<dbReference type="RefSeq" id="WP_021595170.1">
    <property type="nucleotide sequence ID" value="NZ_FOVH01000014.1"/>
</dbReference>
<name>A0A1I5QW97_9ACTN</name>
<evidence type="ECO:0000256" key="2">
    <source>
        <dbReference type="ARBA" id="ARBA00023125"/>
    </source>
</evidence>
<keyword evidence="7" id="KW-1185">Reference proteome</keyword>
<dbReference type="STRING" id="1993.SAMN04489713_114293"/>
<dbReference type="Gene3D" id="1.10.357.10">
    <property type="entry name" value="Tetracycline Repressor, domain 2"/>
    <property type="match status" value="1"/>
</dbReference>
<feature type="DNA-binding region" description="H-T-H motif" evidence="4">
    <location>
        <begin position="33"/>
        <end position="52"/>
    </location>
</feature>
<dbReference type="InterPro" id="IPR001647">
    <property type="entry name" value="HTH_TetR"/>
</dbReference>